<evidence type="ECO:0000256" key="5">
    <source>
        <dbReference type="ARBA" id="ARBA00022840"/>
    </source>
</evidence>
<reference evidence="8" key="3">
    <citation type="submission" date="2023-03" db="EMBL/GenBank/DDBJ databases">
        <authorList>
            <person name="Shen W."/>
            <person name="Cai J."/>
        </authorList>
    </citation>
    <scope>NUCLEOTIDE SEQUENCE</scope>
    <source>
        <strain evidence="8">P33-2</strain>
    </source>
</reference>
<evidence type="ECO:0000313" key="8">
    <source>
        <dbReference type="EMBL" id="MDT2403194.1"/>
    </source>
</evidence>
<dbReference type="PROSITE" id="PS00211">
    <property type="entry name" value="ABC_TRANSPORTER_1"/>
    <property type="match status" value="1"/>
</dbReference>
<sequence>MIELRNLSKKFGERTILKNLSMRINEGETISIIGPSGAGKSTFLRCINLLETPDSLEMDIDNLSVSVPGISKKQTLMVRRKTSMVFQQYNLFKNKTAIENVMEPLITVKNLQKEVAYDISLKALKSVGMQEKINSFPKQLSGGQQQRVGIARAAAIEPKIMLFDEPTSSLDPESIQGILELIKEQRDKGYTMLIVTHEMNFARQVSDRIFVMENGSFIESGSPEEIFNRSDNPRIKEFLKQAD</sequence>
<dbReference type="GO" id="GO:0005886">
    <property type="term" value="C:plasma membrane"/>
    <property type="evidence" value="ECO:0007669"/>
    <property type="project" value="UniProtKB-SubCell"/>
</dbReference>
<comment type="caution">
    <text evidence="9">The sequence shown here is derived from an EMBL/GenBank/DDBJ whole genome shotgun (WGS) entry which is preliminary data.</text>
</comment>
<keyword evidence="3" id="KW-1003">Cell membrane</keyword>
<dbReference type="Proteomes" id="UP000288388">
    <property type="component" value="Unassembled WGS sequence"/>
</dbReference>
<keyword evidence="6" id="KW-0472">Membrane</keyword>
<dbReference type="EMBL" id="RYZS01000001">
    <property type="protein sequence ID" value="RVU93481.1"/>
    <property type="molecule type" value="Genomic_DNA"/>
</dbReference>
<proteinExistence type="predicted"/>
<dbReference type="InterPro" id="IPR050086">
    <property type="entry name" value="MetN_ABC_transporter-like"/>
</dbReference>
<gene>
    <name evidence="10" type="ORF">AUF17_00850</name>
    <name evidence="9" type="ORF">EK398_00625</name>
    <name evidence="8" type="ORF">P7D43_12525</name>
</gene>
<dbReference type="PROSITE" id="PS50893">
    <property type="entry name" value="ABC_TRANSPORTER_2"/>
    <property type="match status" value="1"/>
</dbReference>
<evidence type="ECO:0000256" key="3">
    <source>
        <dbReference type="ARBA" id="ARBA00022475"/>
    </source>
</evidence>
<dbReference type="InterPro" id="IPR003593">
    <property type="entry name" value="AAA+_ATPase"/>
</dbReference>
<dbReference type="InterPro" id="IPR030679">
    <property type="entry name" value="ABC_ATPase_HisP-typ"/>
</dbReference>
<evidence type="ECO:0000313" key="9">
    <source>
        <dbReference type="EMBL" id="RVU93481.1"/>
    </source>
</evidence>
<dbReference type="PANTHER" id="PTHR43166:SF35">
    <property type="entry name" value="L-CYSTINE IMPORT ATP-BINDING PROTEIN TCYN"/>
    <property type="match status" value="1"/>
</dbReference>
<dbReference type="Proteomes" id="UP000316316">
    <property type="component" value="Unassembled WGS sequence"/>
</dbReference>
<comment type="subcellular location">
    <subcellularLocation>
        <location evidence="1">Cell membrane</location>
        <topology evidence="1">Peripheral membrane protein</topology>
    </subcellularLocation>
</comment>
<evidence type="ECO:0000313" key="10">
    <source>
        <dbReference type="EMBL" id="TRZ32704.1"/>
    </source>
</evidence>
<dbReference type="GO" id="GO:0005524">
    <property type="term" value="F:ATP binding"/>
    <property type="evidence" value="ECO:0007669"/>
    <property type="project" value="UniProtKB-KW"/>
</dbReference>
<dbReference type="Gene3D" id="3.40.50.300">
    <property type="entry name" value="P-loop containing nucleotide triphosphate hydrolases"/>
    <property type="match status" value="1"/>
</dbReference>
<reference evidence="9 11" key="2">
    <citation type="submission" date="2018-12" db="EMBL/GenBank/DDBJ databases">
        <title>A novel vanA-carrying plasmid in a clinical isolate of Enterococcus avium.</title>
        <authorList>
            <person name="Bernasconi O.J."/>
            <person name="Luzzaro F."/>
            <person name="Endimiani A."/>
        </authorList>
    </citation>
    <scope>NUCLEOTIDE SEQUENCE [LARGE SCALE GENOMIC DNA]</scope>
    <source>
        <strain evidence="9 11">LC0559/18</strain>
    </source>
</reference>
<dbReference type="InterPro" id="IPR027417">
    <property type="entry name" value="P-loop_NTPase"/>
</dbReference>
<evidence type="ECO:0000256" key="4">
    <source>
        <dbReference type="ARBA" id="ARBA00022741"/>
    </source>
</evidence>
<reference evidence="10 12" key="1">
    <citation type="submission" date="2017-10" db="EMBL/GenBank/DDBJ databases">
        <title>FDA dAtabase for Regulatory Grade micrObial Sequences (FDA-ARGOS): Supporting development and validation of Infectious Disease Dx tests.</title>
        <authorList>
            <person name="Campos J."/>
            <person name="Goldberg B."/>
            <person name="Tallon L.J."/>
            <person name="Sadzewicz L."/>
            <person name="Sengamalay N."/>
            <person name="Ott S."/>
            <person name="Godinez A."/>
            <person name="Nagaraj S."/>
            <person name="Vyas G."/>
            <person name="Aluvathingal J."/>
            <person name="Nadendla S."/>
            <person name="Geyer C."/>
            <person name="Nandy P."/>
            <person name="Hobson J."/>
            <person name="Sichtig H."/>
        </authorList>
    </citation>
    <scope>NUCLEOTIDE SEQUENCE [LARGE SCALE GENOMIC DNA]</scope>
    <source>
        <strain evidence="10 12">FDAARGOS_185</strain>
    </source>
</reference>
<evidence type="ECO:0000259" key="7">
    <source>
        <dbReference type="PROSITE" id="PS50893"/>
    </source>
</evidence>
<name>A0A437UIX4_ENTAV</name>
<dbReference type="EMBL" id="JARPWH010000042">
    <property type="protein sequence ID" value="MDT2403194.1"/>
    <property type="molecule type" value="Genomic_DNA"/>
</dbReference>
<evidence type="ECO:0000256" key="2">
    <source>
        <dbReference type="ARBA" id="ARBA00022448"/>
    </source>
</evidence>
<protein>
    <submittedName>
        <fullName evidence="9">Amino acid ABC transporter ATP-binding protein</fullName>
    </submittedName>
</protein>
<dbReference type="GO" id="GO:0015424">
    <property type="term" value="F:ABC-type amino acid transporter activity"/>
    <property type="evidence" value="ECO:0007669"/>
    <property type="project" value="InterPro"/>
</dbReference>
<evidence type="ECO:0000256" key="1">
    <source>
        <dbReference type="ARBA" id="ARBA00004202"/>
    </source>
</evidence>
<evidence type="ECO:0000313" key="12">
    <source>
        <dbReference type="Proteomes" id="UP000316316"/>
    </source>
</evidence>
<keyword evidence="5 9" id="KW-0067">ATP-binding</keyword>
<feature type="domain" description="ABC transporter" evidence="7">
    <location>
        <begin position="2"/>
        <end position="239"/>
    </location>
</feature>
<dbReference type="PANTHER" id="PTHR43166">
    <property type="entry name" value="AMINO ACID IMPORT ATP-BINDING PROTEIN"/>
    <property type="match status" value="1"/>
</dbReference>
<evidence type="ECO:0000313" key="11">
    <source>
        <dbReference type="Proteomes" id="UP000288388"/>
    </source>
</evidence>
<dbReference type="Pfam" id="PF00005">
    <property type="entry name" value="ABC_tran"/>
    <property type="match status" value="1"/>
</dbReference>
<dbReference type="PIRSF" id="PIRSF039085">
    <property type="entry name" value="ABC_ATPase_HisP"/>
    <property type="match status" value="1"/>
</dbReference>
<organism evidence="9 11">
    <name type="scientific">Enterococcus avium</name>
    <name type="common">Streptococcus avium</name>
    <dbReference type="NCBI Taxonomy" id="33945"/>
    <lineage>
        <taxon>Bacteria</taxon>
        <taxon>Bacillati</taxon>
        <taxon>Bacillota</taxon>
        <taxon>Bacilli</taxon>
        <taxon>Lactobacillales</taxon>
        <taxon>Enterococcaceae</taxon>
        <taxon>Enterococcus</taxon>
    </lineage>
</organism>
<dbReference type="SMART" id="SM00382">
    <property type="entry name" value="AAA"/>
    <property type="match status" value="1"/>
</dbReference>
<evidence type="ECO:0000256" key="6">
    <source>
        <dbReference type="ARBA" id="ARBA00023136"/>
    </source>
</evidence>
<dbReference type="InterPro" id="IPR017871">
    <property type="entry name" value="ABC_transporter-like_CS"/>
</dbReference>
<dbReference type="AlphaFoldDB" id="A0A437UIX4"/>
<dbReference type="GO" id="GO:0016887">
    <property type="term" value="F:ATP hydrolysis activity"/>
    <property type="evidence" value="ECO:0007669"/>
    <property type="project" value="InterPro"/>
</dbReference>
<keyword evidence="4" id="KW-0547">Nucleotide-binding</keyword>
<accession>A0A437UIX4</accession>
<dbReference type="RefSeq" id="WP_010742888.1">
    <property type="nucleotide sequence ID" value="NZ_CAAKOH010000140.1"/>
</dbReference>
<dbReference type="SUPFAM" id="SSF52540">
    <property type="entry name" value="P-loop containing nucleoside triphosphate hydrolases"/>
    <property type="match status" value="1"/>
</dbReference>
<dbReference type="InterPro" id="IPR003439">
    <property type="entry name" value="ABC_transporter-like_ATP-bd"/>
</dbReference>
<dbReference type="EMBL" id="PDXQ01000001">
    <property type="protein sequence ID" value="TRZ32704.1"/>
    <property type="molecule type" value="Genomic_DNA"/>
</dbReference>
<dbReference type="Proteomes" id="UP001260773">
    <property type="component" value="Unassembled WGS sequence"/>
</dbReference>
<keyword evidence="2" id="KW-0813">Transport</keyword>